<dbReference type="GO" id="GO:0003677">
    <property type="term" value="F:DNA binding"/>
    <property type="evidence" value="ECO:0007669"/>
    <property type="project" value="InterPro"/>
</dbReference>
<feature type="compositionally biased region" description="Low complexity" evidence="1">
    <location>
        <begin position="170"/>
        <end position="184"/>
    </location>
</feature>
<dbReference type="Pfam" id="PF13413">
    <property type="entry name" value="HTH_25"/>
    <property type="match status" value="1"/>
</dbReference>
<dbReference type="KEGG" id="oxy:HCG48_02935"/>
<dbReference type="PANTHER" id="PTHR34475:SF1">
    <property type="entry name" value="CYTOSKELETON PROTEIN RODZ"/>
    <property type="match status" value="1"/>
</dbReference>
<dbReference type="Proteomes" id="UP000500857">
    <property type="component" value="Chromosome"/>
</dbReference>
<protein>
    <submittedName>
        <fullName evidence="4">Helix-turn-helix domain-containing protein</fullName>
    </submittedName>
</protein>
<accession>A0A6H1TT99</accession>
<gene>
    <name evidence="4" type="ORF">HCG48_02935</name>
</gene>
<sequence length="275" mass="30179">MKKDKKQTTVKNPDRDRALKLAEMGAYLRQQREDRRVSLEEIAAQTMIRVSLLRAIEAGQLEKLPEPIYIQGFLLRYADTLGLDGVTFAQEFPIGSKWSALKLRQWYIPLPQFRPIHLYIIYIILIACSVKGLSGFMKDSGSLAQKSPDGPQIQVTSGEQPGNPNPPGPNLQTVSTQTSSQKQSGEGNGAIEQVRVGLTVKDRSWVQVIADGKTEFEGILPEGTERTWEAKQQLVVRAGNAGGVMVAVNNGQAKQMGAPGEVEEVVVKAAQNPRS</sequence>
<keyword evidence="5" id="KW-1185">Reference proteome</keyword>
<feature type="region of interest" description="Disordered" evidence="1">
    <location>
        <begin position="143"/>
        <end position="189"/>
    </location>
</feature>
<evidence type="ECO:0000256" key="1">
    <source>
        <dbReference type="SAM" id="MobiDB-lite"/>
    </source>
</evidence>
<keyword evidence="2" id="KW-0472">Membrane</keyword>
<dbReference type="AlphaFoldDB" id="A0A6H1TT99"/>
<evidence type="ECO:0000313" key="5">
    <source>
        <dbReference type="Proteomes" id="UP000500857"/>
    </source>
</evidence>
<evidence type="ECO:0000313" key="4">
    <source>
        <dbReference type="EMBL" id="QIZ69665.1"/>
    </source>
</evidence>
<dbReference type="Gene3D" id="1.10.260.40">
    <property type="entry name" value="lambda repressor-like DNA-binding domains"/>
    <property type="match status" value="1"/>
</dbReference>
<proteinExistence type="predicted"/>
<dbReference type="InterPro" id="IPR025194">
    <property type="entry name" value="RodZ-like_C"/>
</dbReference>
<feature type="transmembrane region" description="Helical" evidence="2">
    <location>
        <begin position="116"/>
        <end position="137"/>
    </location>
</feature>
<keyword evidence="2" id="KW-0812">Transmembrane</keyword>
<dbReference type="Pfam" id="PF13464">
    <property type="entry name" value="RodZ_C"/>
    <property type="match status" value="1"/>
</dbReference>
<dbReference type="PANTHER" id="PTHR34475">
    <property type="match status" value="1"/>
</dbReference>
<dbReference type="InterPro" id="IPR010982">
    <property type="entry name" value="Lambda_DNA-bd_dom_sf"/>
</dbReference>
<name>A0A6H1TT99_9CYAN</name>
<dbReference type="InterPro" id="IPR050400">
    <property type="entry name" value="Bact_Cytoskel_RodZ"/>
</dbReference>
<feature type="domain" description="Cytoskeleton protein RodZ-like C-terminal" evidence="3">
    <location>
        <begin position="198"/>
        <end position="265"/>
    </location>
</feature>
<evidence type="ECO:0000256" key="2">
    <source>
        <dbReference type="SAM" id="Phobius"/>
    </source>
</evidence>
<reference evidence="4 5" key="1">
    <citation type="submission" date="2020-04" db="EMBL/GenBank/DDBJ databases">
        <authorList>
            <person name="Basu S."/>
            <person name="Maruthanayagam V."/>
            <person name="Chakraborty S."/>
            <person name="Pramanik A."/>
            <person name="Mukherjee J."/>
            <person name="Brink B."/>
        </authorList>
    </citation>
    <scope>NUCLEOTIDE SEQUENCE [LARGE SCALE GENOMIC DNA]</scope>
    <source>
        <strain evidence="4 5">AP17</strain>
    </source>
</reference>
<organism evidence="4 5">
    <name type="scientific">Oxynema aestuarii AP17</name>
    <dbReference type="NCBI Taxonomy" id="2064643"/>
    <lineage>
        <taxon>Bacteria</taxon>
        <taxon>Bacillati</taxon>
        <taxon>Cyanobacteriota</taxon>
        <taxon>Cyanophyceae</taxon>
        <taxon>Oscillatoriophycideae</taxon>
        <taxon>Oscillatoriales</taxon>
        <taxon>Oscillatoriaceae</taxon>
        <taxon>Oxynema</taxon>
        <taxon>Oxynema aestuarii</taxon>
    </lineage>
</organism>
<keyword evidence="2" id="KW-1133">Transmembrane helix</keyword>
<evidence type="ECO:0000259" key="3">
    <source>
        <dbReference type="Pfam" id="PF13464"/>
    </source>
</evidence>
<dbReference type="RefSeq" id="WP_168567822.1">
    <property type="nucleotide sequence ID" value="NZ_CP051167.1"/>
</dbReference>
<dbReference type="EMBL" id="CP051167">
    <property type="protein sequence ID" value="QIZ69665.1"/>
    <property type="molecule type" value="Genomic_DNA"/>
</dbReference>